<feature type="compositionally biased region" description="Polar residues" evidence="8">
    <location>
        <begin position="566"/>
        <end position="576"/>
    </location>
</feature>
<evidence type="ECO:0000256" key="1">
    <source>
        <dbReference type="ARBA" id="ARBA00004123"/>
    </source>
</evidence>
<dbReference type="Proteomes" id="UP000515121">
    <property type="component" value="Unplaced"/>
</dbReference>
<dbReference type="Pfam" id="PF04825">
    <property type="entry name" value="Rad21_Rec8_N"/>
    <property type="match status" value="1"/>
</dbReference>
<comment type="subcellular location">
    <subcellularLocation>
        <location evidence="1">Nucleus</location>
    </subcellularLocation>
</comment>
<gene>
    <name evidence="12" type="primary">LOC111287961</name>
</gene>
<dbReference type="InterPro" id="IPR006910">
    <property type="entry name" value="Rad21_Rec8_N"/>
</dbReference>
<proteinExistence type="inferred from homology"/>
<evidence type="ECO:0000256" key="6">
    <source>
        <dbReference type="ARBA" id="ARBA00023242"/>
    </source>
</evidence>
<keyword evidence="5" id="KW-0159">Chromosome partition</keyword>
<dbReference type="GO" id="GO:0051301">
    <property type="term" value="P:cell division"/>
    <property type="evidence" value="ECO:0007669"/>
    <property type="project" value="UniProtKB-KW"/>
</dbReference>
<dbReference type="GO" id="GO:0005634">
    <property type="term" value="C:nucleus"/>
    <property type="evidence" value="ECO:0007669"/>
    <property type="project" value="UniProtKB-SubCell"/>
</dbReference>
<evidence type="ECO:0000256" key="2">
    <source>
        <dbReference type="ARBA" id="ARBA00009870"/>
    </source>
</evidence>
<dbReference type="CDD" id="cd21793">
    <property type="entry name" value="Rad21_Rec8_M_AtSYN1-like"/>
    <property type="match status" value="1"/>
</dbReference>
<dbReference type="OrthoDB" id="10071381at2759"/>
<keyword evidence="11" id="KW-1185">Reference proteome</keyword>
<dbReference type="SUPFAM" id="SSF46785">
    <property type="entry name" value="Winged helix' DNA-binding domain"/>
    <property type="match status" value="1"/>
</dbReference>
<evidence type="ECO:0000256" key="8">
    <source>
        <dbReference type="SAM" id="MobiDB-lite"/>
    </source>
</evidence>
<sequence length="693" mass="76903">MFYSHTFLSRKAPLGTVWCAAHLQHRLKKSQYIATDIPSTVDHIMFPEVPIALRMSGHLLLGVVRIYSKKVDYLFHDCNIVLIGLRKVFTSTQVNLPEDARQAPVQSITLPETLDLDAMELDGDMYYEGASDNHLTSPEDITLTDQIPVGRDAYVAVTFDEDIMMDASPPEAFLKSRSIPMTVNLHEPPENGHVGFQDPAPHDQIQVPSVIAAFQDPGPSNHTGVHGAAEEKLVPNNQTQVLESITNESSQDFPEIETMRDAPHDFYTQNLLSVCSDHRNNPTEVTGSLEQVLNEKEIHTPSLNILASGELSMPFQQHSDPPVSASNGPPDVSFVCASPHLVIQPSPPQQQPRQRRIARRRFFDEKLVLPNRLMKRALEDCSDLVRKRRKIPCSALGVWKWNNNRRIEQVFNEPLLTGLCGDICNMFKRDYISTKSQLVVPQEVAPEPTVPESTAPTTEVISELRIGTPVPDPRVEFSPASATEIDMEIERLRCNESNVADNVFPEFESFPAGSMPSPFRRDDSPFSTNSLESELGPKAGVASTPNIAPSTGTHGSKVHTHRTSLEEQSCPGNTEFSAIPEFGSSEADLYFLEEDGNTLTESIASQGVDSLSPRTRAVAKYLKSYSSLSPLSEDSHGDLSLNKILEGKTRKICARMFFETLVLKSYELVDVQQEQPYGDITLKMTATLAKAEM</sequence>
<dbReference type="InterPro" id="IPR039781">
    <property type="entry name" value="Rad21/Rec8-like"/>
</dbReference>
<dbReference type="GO" id="GO:0007059">
    <property type="term" value="P:chromosome segregation"/>
    <property type="evidence" value="ECO:0007669"/>
    <property type="project" value="UniProtKB-KW"/>
</dbReference>
<dbReference type="GO" id="GO:0008278">
    <property type="term" value="C:cohesin complex"/>
    <property type="evidence" value="ECO:0007669"/>
    <property type="project" value="InterPro"/>
</dbReference>
<feature type="domain" description="Rad21/Rec8-like protein C-terminal eukaryotic" evidence="9">
    <location>
        <begin position="637"/>
        <end position="685"/>
    </location>
</feature>
<keyword evidence="3" id="KW-0132">Cell division</keyword>
<dbReference type="GO" id="GO:1990414">
    <property type="term" value="P:replication-born double-strand break repair via sister chromatid exchange"/>
    <property type="evidence" value="ECO:0007669"/>
    <property type="project" value="TreeGrafter"/>
</dbReference>
<dbReference type="PANTHER" id="PTHR12585:SF55">
    <property type="entry name" value="SISTER CHROMATID COHESION 1 PROTEIN 3"/>
    <property type="match status" value="1"/>
</dbReference>
<accession>A0A6P5Y300</accession>
<dbReference type="InterPro" id="IPR023093">
    <property type="entry name" value="ScpA-like_C"/>
</dbReference>
<evidence type="ECO:0000256" key="7">
    <source>
        <dbReference type="ARBA" id="ARBA00064543"/>
    </source>
</evidence>
<dbReference type="FunFam" id="1.10.10.580:FF:000002">
    <property type="entry name" value="Sister chromatid cohesion 1 protein 4"/>
    <property type="match status" value="1"/>
</dbReference>
<keyword evidence="4" id="KW-0131">Cell cycle</keyword>
<dbReference type="KEGG" id="dzi:111287961"/>
<name>A0A6P5Y300_DURZI</name>
<evidence type="ECO:0000256" key="3">
    <source>
        <dbReference type="ARBA" id="ARBA00022618"/>
    </source>
</evidence>
<evidence type="ECO:0000313" key="12">
    <source>
        <dbReference type="RefSeq" id="XP_022734391.1"/>
    </source>
</evidence>
<keyword evidence="6" id="KW-0539">Nucleus</keyword>
<comment type="subunit">
    <text evidence="7">Component of the cohesin complex.</text>
</comment>
<dbReference type="RefSeq" id="XP_022734391.1">
    <property type="nucleotide sequence ID" value="XM_022878656.1"/>
</dbReference>
<dbReference type="GO" id="GO:0007062">
    <property type="term" value="P:sister chromatid cohesion"/>
    <property type="evidence" value="ECO:0007669"/>
    <property type="project" value="InterPro"/>
</dbReference>
<evidence type="ECO:0000256" key="5">
    <source>
        <dbReference type="ARBA" id="ARBA00022829"/>
    </source>
</evidence>
<evidence type="ECO:0000259" key="9">
    <source>
        <dbReference type="Pfam" id="PF04824"/>
    </source>
</evidence>
<keyword evidence="4" id="KW-0498">Mitosis</keyword>
<dbReference type="InterPro" id="IPR036390">
    <property type="entry name" value="WH_DNA-bd_sf"/>
</dbReference>
<reference evidence="12" key="1">
    <citation type="submission" date="2025-08" db="UniProtKB">
        <authorList>
            <consortium name="RefSeq"/>
        </authorList>
    </citation>
    <scope>IDENTIFICATION</scope>
    <source>
        <tissue evidence="12">Fruit stalk</tissue>
    </source>
</reference>
<dbReference type="AlphaFoldDB" id="A0A6P5Y300"/>
<dbReference type="GeneID" id="111287961"/>
<feature type="domain" description="Rad21/Rec8-like protein N-terminal" evidence="10">
    <location>
        <begin position="1"/>
        <end position="102"/>
    </location>
</feature>
<dbReference type="Gene3D" id="1.10.10.580">
    <property type="entry name" value="Structural maintenance of chromosome 1. Chain E"/>
    <property type="match status" value="1"/>
</dbReference>
<evidence type="ECO:0000256" key="4">
    <source>
        <dbReference type="ARBA" id="ARBA00022776"/>
    </source>
</evidence>
<dbReference type="GO" id="GO:0003682">
    <property type="term" value="F:chromatin binding"/>
    <property type="evidence" value="ECO:0007669"/>
    <property type="project" value="TreeGrafter"/>
</dbReference>
<dbReference type="Pfam" id="PF04824">
    <property type="entry name" value="Rad21_Rec8"/>
    <property type="match status" value="1"/>
</dbReference>
<feature type="compositionally biased region" description="Polar residues" evidence="8">
    <location>
        <begin position="543"/>
        <end position="554"/>
    </location>
</feature>
<evidence type="ECO:0000259" key="10">
    <source>
        <dbReference type="Pfam" id="PF04825"/>
    </source>
</evidence>
<comment type="similarity">
    <text evidence="2">Belongs to the rad21 family.</text>
</comment>
<evidence type="ECO:0000313" key="11">
    <source>
        <dbReference type="Proteomes" id="UP000515121"/>
    </source>
</evidence>
<feature type="region of interest" description="Disordered" evidence="8">
    <location>
        <begin position="511"/>
        <end position="578"/>
    </location>
</feature>
<dbReference type="InterPro" id="IPR006909">
    <property type="entry name" value="Rad21/Rec8_C_eu"/>
</dbReference>
<protein>
    <submittedName>
        <fullName evidence="12">Sister chromatid cohesion 1 protein 3-like</fullName>
    </submittedName>
</protein>
<dbReference type="PANTHER" id="PTHR12585">
    <property type="entry name" value="SCC1 / RAD21 FAMILY MEMBER"/>
    <property type="match status" value="1"/>
</dbReference>
<organism evidence="11 12">
    <name type="scientific">Durio zibethinus</name>
    <name type="common">Durian</name>
    <dbReference type="NCBI Taxonomy" id="66656"/>
    <lineage>
        <taxon>Eukaryota</taxon>
        <taxon>Viridiplantae</taxon>
        <taxon>Streptophyta</taxon>
        <taxon>Embryophyta</taxon>
        <taxon>Tracheophyta</taxon>
        <taxon>Spermatophyta</taxon>
        <taxon>Magnoliopsida</taxon>
        <taxon>eudicotyledons</taxon>
        <taxon>Gunneridae</taxon>
        <taxon>Pentapetalae</taxon>
        <taxon>rosids</taxon>
        <taxon>malvids</taxon>
        <taxon>Malvales</taxon>
        <taxon>Malvaceae</taxon>
        <taxon>Helicteroideae</taxon>
        <taxon>Durio</taxon>
    </lineage>
</organism>